<dbReference type="Pfam" id="PF23775">
    <property type="entry name" value="Beta-prop_RIG_2nd"/>
    <property type="match status" value="1"/>
</dbReference>
<feature type="repeat" description="WD" evidence="3">
    <location>
        <begin position="669"/>
        <end position="711"/>
    </location>
</feature>
<dbReference type="SMART" id="SM00320">
    <property type="entry name" value="WD40"/>
    <property type="match status" value="11"/>
</dbReference>
<dbReference type="OrthoDB" id="7326421at2759"/>
<evidence type="ECO:0000256" key="3">
    <source>
        <dbReference type="PROSITE-ProRule" id="PRU00221"/>
    </source>
</evidence>
<keyword evidence="2" id="KW-0677">Repeat</keyword>
<keyword evidence="1 3" id="KW-0853">WD repeat</keyword>
<dbReference type="SUPFAM" id="SSF50978">
    <property type="entry name" value="WD40 repeat-like"/>
    <property type="match status" value="1"/>
</dbReference>
<feature type="domain" description="Gem-associated protein 5 TPR" evidence="5">
    <location>
        <begin position="931"/>
        <end position="1139"/>
    </location>
</feature>
<dbReference type="Pfam" id="PF23774">
    <property type="entry name" value="TPR_GEMI5"/>
    <property type="match status" value="1"/>
</dbReference>
<feature type="compositionally biased region" description="Polar residues" evidence="4">
    <location>
        <begin position="1764"/>
        <end position="1774"/>
    </location>
</feature>
<feature type="compositionally biased region" description="Polar residues" evidence="4">
    <location>
        <begin position="766"/>
        <end position="792"/>
    </location>
</feature>
<dbReference type="GO" id="GO:0000387">
    <property type="term" value="P:spliceosomal snRNP assembly"/>
    <property type="evidence" value="ECO:0007669"/>
    <property type="project" value="TreeGrafter"/>
</dbReference>
<feature type="region of interest" description="Disordered" evidence="4">
    <location>
        <begin position="1724"/>
        <end position="1774"/>
    </location>
</feature>
<dbReference type="InterPro" id="IPR036322">
    <property type="entry name" value="WD40_repeat_dom_sf"/>
</dbReference>
<accession>A0A9W3B4I1</accession>
<dbReference type="PROSITE" id="PS00678">
    <property type="entry name" value="WD_REPEATS_1"/>
    <property type="match status" value="1"/>
</dbReference>
<dbReference type="Proteomes" id="UP001165740">
    <property type="component" value="Chromosome 8"/>
</dbReference>
<reference evidence="9" key="1">
    <citation type="submission" date="2025-08" db="UniProtKB">
        <authorList>
            <consortium name="RefSeq"/>
        </authorList>
    </citation>
    <scope>IDENTIFICATION</scope>
</reference>
<dbReference type="InterPro" id="IPR015943">
    <property type="entry name" value="WD40/YVTN_repeat-like_dom_sf"/>
</dbReference>
<dbReference type="InterPro" id="IPR056420">
    <property type="entry name" value="GEMI5_RBS"/>
</dbReference>
<evidence type="ECO:0000256" key="1">
    <source>
        <dbReference type="ARBA" id="ARBA00022574"/>
    </source>
</evidence>
<evidence type="ECO:0000313" key="9">
    <source>
        <dbReference type="RefSeq" id="XP_055894381.1"/>
    </source>
</evidence>
<name>A0A9W3B4I1_BIOGL</name>
<dbReference type="InterPro" id="IPR001680">
    <property type="entry name" value="WD40_rpt"/>
</dbReference>
<dbReference type="InterPro" id="IPR056421">
    <property type="entry name" value="TPR_GEMI5"/>
</dbReference>
<feature type="compositionally biased region" description="Polar residues" evidence="4">
    <location>
        <begin position="1540"/>
        <end position="1566"/>
    </location>
</feature>
<dbReference type="InterPro" id="IPR019775">
    <property type="entry name" value="WD40_repeat_CS"/>
</dbReference>
<dbReference type="GO" id="GO:0003730">
    <property type="term" value="F:mRNA 3'-UTR binding"/>
    <property type="evidence" value="ECO:0007669"/>
    <property type="project" value="TreeGrafter"/>
</dbReference>
<evidence type="ECO:0000256" key="4">
    <source>
        <dbReference type="SAM" id="MobiDB-lite"/>
    </source>
</evidence>
<dbReference type="GO" id="GO:0032797">
    <property type="term" value="C:SMN complex"/>
    <property type="evidence" value="ECO:0007669"/>
    <property type="project" value="TreeGrafter"/>
</dbReference>
<evidence type="ECO:0000259" key="5">
    <source>
        <dbReference type="Pfam" id="PF23774"/>
    </source>
</evidence>
<dbReference type="GeneID" id="106054549"/>
<evidence type="ECO:0000256" key="2">
    <source>
        <dbReference type="ARBA" id="ARBA00022737"/>
    </source>
</evidence>
<feature type="compositionally biased region" description="Polar residues" evidence="4">
    <location>
        <begin position="1724"/>
        <end position="1733"/>
    </location>
</feature>
<dbReference type="InterPro" id="IPR056424">
    <property type="entry name" value="Beta-prop_GEMI5_2nd"/>
</dbReference>
<proteinExistence type="predicted"/>
<evidence type="ECO:0000313" key="8">
    <source>
        <dbReference type="Proteomes" id="UP001165740"/>
    </source>
</evidence>
<dbReference type="PANTHER" id="PTHR46362:SF1">
    <property type="entry name" value="GEM-ASSOCIATED PROTEIN 5"/>
    <property type="match status" value="1"/>
</dbReference>
<feature type="region of interest" description="Disordered" evidence="4">
    <location>
        <begin position="817"/>
        <end position="837"/>
    </location>
</feature>
<feature type="repeat" description="WD" evidence="3">
    <location>
        <begin position="626"/>
        <end position="668"/>
    </location>
</feature>
<dbReference type="RefSeq" id="XP_055894381.1">
    <property type="nucleotide sequence ID" value="XM_056038406.1"/>
</dbReference>
<feature type="domain" description="Gem-associated protein 5 second beta-propeller" evidence="6">
    <location>
        <begin position="378"/>
        <end position="693"/>
    </location>
</feature>
<dbReference type="SUPFAM" id="SSF50998">
    <property type="entry name" value="Quinoprotein alcohol dehydrogenase-like"/>
    <property type="match status" value="1"/>
</dbReference>
<dbReference type="Pfam" id="PF00400">
    <property type="entry name" value="WD40"/>
    <property type="match status" value="1"/>
</dbReference>
<gene>
    <name evidence="9" type="primary">LOC106054549</name>
</gene>
<feature type="region of interest" description="Disordered" evidence="4">
    <location>
        <begin position="765"/>
        <end position="792"/>
    </location>
</feature>
<feature type="region of interest" description="Disordered" evidence="4">
    <location>
        <begin position="857"/>
        <end position="883"/>
    </location>
</feature>
<feature type="repeat" description="WD" evidence="3">
    <location>
        <begin position="73"/>
        <end position="115"/>
    </location>
</feature>
<dbReference type="OMA" id="YWFNRND"/>
<feature type="compositionally biased region" description="Low complexity" evidence="4">
    <location>
        <begin position="1508"/>
        <end position="1529"/>
    </location>
</feature>
<dbReference type="PROSITE" id="PS50082">
    <property type="entry name" value="WD_REPEATS_2"/>
    <property type="match status" value="3"/>
</dbReference>
<sequence>MPEIVLPNSPNWFLSSVSSGNDSGLYAFGARNNVFVYDVQRTSDSDHELNGDNGNDCTAVTAGTVVPSFVACYTEHSEKITAVTLSPDSSQWLCCSCDEISIRLWDIRSLVTIQSQNECKEKLTCMTWCPRNTDLIVTACEKGTVLTWKLSKNAVQSFRFEKEYVYSIKASPHHASQVALGYRMGTVLIVDLSANEPIVLQKLRGQEGEITSISWCPLRGENVLRGSGDDDDGVLIAAASRKIVKIWSSTNGKEIWFKKLPQAATSRQDPQDLMGKRQWLDILWHKSMPQYILCTSSGSFGELFLLNVCQKNDQEMEHFTVRPTGKNRFIFNIAAVGGDKLCTFSLDRMISVWSLKQRELLCSISSFGGHVYCIRGSPVDPGFVAIAAGDSAVRIWNQGNKSNPLDFSSLYFANRVKITALAWHPKKEGLLAFGTDQGRVGVCNTLNFKAPTVSATSHNKTVYVVCWAPPLKMEAATDSSYQVYSVGDGTILQHFIGESKKPAINFLNSIMALNKTETERLSSSELSWRKDNTGFAVGYDTGCVAVYNFPSLQQLCKITTHSKIINCIRWHPETTGESPGGSQCKNWVAFAGNGTTISVVDLSKYFDNLRKQDSVVEEITQVFCQVEGHLQRTTDLCWSPHHDGRLASVGYDNTAIVWNMKSSEAIASFKGHSVKLLTVHWSNLDPDVIMTGGFDATLRVWRVSEQTLSILCMAERKRRKKNLAKIAKNSKCVDVSPEKSLATQEEITELQELIMLKKRKLLQHVPNGNSENGQESVGSSPTNFSLVNHQPVHNSKDFQGHLNGDSQSLCTKQSGNVDGVRPDIHSDTAEGGQPVRREVPLVSDLVSPVKPLFPRSARVDSQSAGPVAGDGLTSELSDKSKRRKNKAKSLFPVCAAANNRSKAALHEDILDLTRLITGQGPSALVDTKPHLGIFTDRLGAHRCILQESEYHLNNENMEYHLQLELWRGNIAGAVQIARQRNELSDWIVAMAPLASHDLWELVSAEYAEQLEEDGQYHKAATYLLAAHKVYQAIDLFRRHRLFREAVSLARIRLSPVDPLLEDLYTEWGQNLMKDGLFEQAAKCYLAMRHIQEAGKALTRRYDQTSLKTACHMTLLVNDKQQGLSYAYKLFTQNLLMGEWQEAYKFLAEHNSLKVLLPLLSTHELLIHHLSIMCPSMVLTQKPVTKASFSQWCKTDDMKSTISLPEFLVDRSDVDPVVPWEPYLIGGHTFPHHLLRVWHQHLDITMVTQELMAMHTAISQLISLRQNLGDLPNLLILVSMDITLCLLVLLTSETSSAIVHLLQAMSTLHSSGNRLLLQALCRLILPQGPKYMLKLQQEFNASRVLITMESHGDVDKAGGEGHNSIKKFVTDIKEDSAITMSSPRCRELDCLRAFYYLAVLDYLHNSCSSTQQEEDILDGMPNRQNLSRDNIKVDLKETKNSGSDMVDVVSKGCDITMNVNPTHNSLTASSVYQTIVTDFSNIGKTCSNSDYCAKNSVNFSHCTVSPSSASSSLPTLLLPGSRSPTDSSSPVDPPSVPSSVHQTQSTVHPSTTSHQSILVGTATSKPATASEEPSLPGANGSSPVMTGKGHDYKGQLNHKNLLRLSKGILWDVQAKREALTETLGHIHSAIAQHLLANRSEEMSKSTSALSPTNCSRPFMSPLDGELEADGCCHQSRHFTLPSQSLSPTAFSVINSAAVKTESILCSANTPQTVLDAVATSFTKVDDQVSSSGDNVSLDRARLLSPQPTVKSSDKVNRGPFRSKSENSASNLSVQLDTTVSPQVETELLNSFEGTSVAFQKTKKILWLDNSRRSMDESLGSPQPTISKLTPDGNVIPVEWVDLPVDVRYIQPYLTLPLLKHEQDIVTQELKRLPDATKVPFPCTSTSVRRLLEACLSSPHLSKEQKVSYFKQLNDWAMLFAVTTHQQHETNTMFSDAFADYFKH</sequence>
<dbReference type="InterPro" id="IPR052640">
    <property type="entry name" value="Gemin-5"/>
</dbReference>
<organism evidence="8 9">
    <name type="scientific">Biomphalaria glabrata</name>
    <name type="common">Bloodfluke planorb</name>
    <name type="synonym">Freshwater snail</name>
    <dbReference type="NCBI Taxonomy" id="6526"/>
    <lineage>
        <taxon>Eukaryota</taxon>
        <taxon>Metazoa</taxon>
        <taxon>Spiralia</taxon>
        <taxon>Lophotrochozoa</taxon>
        <taxon>Mollusca</taxon>
        <taxon>Gastropoda</taxon>
        <taxon>Heterobranchia</taxon>
        <taxon>Euthyneura</taxon>
        <taxon>Panpulmonata</taxon>
        <taxon>Hygrophila</taxon>
        <taxon>Lymnaeoidea</taxon>
        <taxon>Planorbidae</taxon>
        <taxon>Biomphalaria</taxon>
    </lineage>
</organism>
<feature type="domain" description="Gem-associated protein 5 RBS" evidence="7">
    <location>
        <begin position="1234"/>
        <end position="1332"/>
    </location>
</feature>
<dbReference type="InterPro" id="IPR011047">
    <property type="entry name" value="Quinoprotein_ADH-like_sf"/>
</dbReference>
<dbReference type="GO" id="GO:0005634">
    <property type="term" value="C:nucleus"/>
    <property type="evidence" value="ECO:0007669"/>
    <property type="project" value="TreeGrafter"/>
</dbReference>
<dbReference type="Gene3D" id="2.130.10.10">
    <property type="entry name" value="YVTN repeat-like/Quinoprotein amine dehydrogenase"/>
    <property type="match status" value="2"/>
</dbReference>
<keyword evidence="8" id="KW-1185">Reference proteome</keyword>
<feature type="region of interest" description="Disordered" evidence="4">
    <location>
        <begin position="1508"/>
        <end position="1591"/>
    </location>
</feature>
<evidence type="ECO:0000259" key="7">
    <source>
        <dbReference type="Pfam" id="PF23777"/>
    </source>
</evidence>
<dbReference type="Pfam" id="PF23777">
    <property type="entry name" value="GEMI5_RBS"/>
    <property type="match status" value="1"/>
</dbReference>
<evidence type="ECO:0000259" key="6">
    <source>
        <dbReference type="Pfam" id="PF23775"/>
    </source>
</evidence>
<dbReference type="PANTHER" id="PTHR46362">
    <property type="entry name" value="GEM-ASSOCIATED PROTEIN 5"/>
    <property type="match status" value="1"/>
</dbReference>
<protein>
    <submittedName>
        <fullName evidence="9">Gem-associated protein 5-like</fullName>
    </submittedName>
</protein>
<dbReference type="PROSITE" id="PS50294">
    <property type="entry name" value="WD_REPEATS_REGION"/>
    <property type="match status" value="1"/>
</dbReference>